<dbReference type="CDD" id="cd00322">
    <property type="entry name" value="FNR_like"/>
    <property type="match status" value="1"/>
</dbReference>
<dbReference type="InterPro" id="IPR001433">
    <property type="entry name" value="OxRdtase_FAD/NAD-bd"/>
</dbReference>
<dbReference type="PANTHER" id="PTHR47354:SF5">
    <property type="entry name" value="PROTEIN RFBI"/>
    <property type="match status" value="1"/>
</dbReference>
<dbReference type="Pfam" id="PF00175">
    <property type="entry name" value="NAD_binding_1"/>
    <property type="match status" value="1"/>
</dbReference>
<dbReference type="PROSITE" id="PS51384">
    <property type="entry name" value="FAD_FR"/>
    <property type="match status" value="1"/>
</dbReference>
<gene>
    <name evidence="2" type="ORF">SAMN05216231_0838</name>
</gene>
<dbReference type="SUPFAM" id="SSF63380">
    <property type="entry name" value="Riboflavin synthase domain-like"/>
    <property type="match status" value="1"/>
</dbReference>
<feature type="domain" description="FAD-binding FR-type" evidence="1">
    <location>
        <begin position="1"/>
        <end position="102"/>
    </location>
</feature>
<protein>
    <submittedName>
        <fullName evidence="2">Ferredoxin-NADP reductase</fullName>
    </submittedName>
</protein>
<evidence type="ECO:0000313" key="2">
    <source>
        <dbReference type="EMBL" id="SDQ18309.1"/>
    </source>
</evidence>
<dbReference type="Proteomes" id="UP000199444">
    <property type="component" value="Unassembled WGS sequence"/>
</dbReference>
<sequence>MSNTIKLIKKEVIANDTMLFHWENPDGLEFKAGQFGEFNLIEPSESDEKGNSRDFSFVYAPAENKLATATRIRDSAYKQVLKDLPDGEEVEFNGPYGDFSLHKTESTPAVFIIGGIGITPVRSMIAQATIDKTSHDMTLLYSNKTPDDAPFLNDFEAFAEKNGKFTFVPVMTRADSNWNGESGHIDADMLKKYISDVNVPIYYLSGPPGMVWDMREMLIEAGVNDDNIITEEFPGY</sequence>
<dbReference type="InterPro" id="IPR039261">
    <property type="entry name" value="FNR_nucleotide-bd"/>
</dbReference>
<dbReference type="GO" id="GO:0016491">
    <property type="term" value="F:oxidoreductase activity"/>
    <property type="evidence" value="ECO:0007669"/>
    <property type="project" value="InterPro"/>
</dbReference>
<dbReference type="Gene3D" id="3.40.50.80">
    <property type="entry name" value="Nucleotide-binding domain of ferredoxin-NADP reductase (FNR) module"/>
    <property type="match status" value="1"/>
</dbReference>
<dbReference type="InterPro" id="IPR050415">
    <property type="entry name" value="MRET"/>
</dbReference>
<dbReference type="AlphaFoldDB" id="A0A1H0YT12"/>
<dbReference type="InterPro" id="IPR017927">
    <property type="entry name" value="FAD-bd_FR_type"/>
</dbReference>
<keyword evidence="3" id="KW-1185">Reference proteome</keyword>
<dbReference type="STRING" id="553311.SAMN05216231_0838"/>
<evidence type="ECO:0000259" key="1">
    <source>
        <dbReference type="PROSITE" id="PS51384"/>
    </source>
</evidence>
<accession>A0A1H0YT12</accession>
<dbReference type="SUPFAM" id="SSF52343">
    <property type="entry name" value="Ferredoxin reductase-like, C-terminal NADP-linked domain"/>
    <property type="match status" value="1"/>
</dbReference>
<name>A0A1H0YT12_9BACI</name>
<dbReference type="InterPro" id="IPR017938">
    <property type="entry name" value="Riboflavin_synthase-like_b-brl"/>
</dbReference>
<evidence type="ECO:0000313" key="3">
    <source>
        <dbReference type="Proteomes" id="UP000199444"/>
    </source>
</evidence>
<organism evidence="2 3">
    <name type="scientific">Virgibacillus salinus</name>
    <dbReference type="NCBI Taxonomy" id="553311"/>
    <lineage>
        <taxon>Bacteria</taxon>
        <taxon>Bacillati</taxon>
        <taxon>Bacillota</taxon>
        <taxon>Bacilli</taxon>
        <taxon>Bacillales</taxon>
        <taxon>Bacillaceae</taxon>
        <taxon>Virgibacillus</taxon>
    </lineage>
</organism>
<dbReference type="PRINTS" id="PR00410">
    <property type="entry name" value="PHEHYDRXLASE"/>
</dbReference>
<dbReference type="EMBL" id="FNKD01000001">
    <property type="protein sequence ID" value="SDQ18309.1"/>
    <property type="molecule type" value="Genomic_DNA"/>
</dbReference>
<dbReference type="Gene3D" id="2.40.30.10">
    <property type="entry name" value="Translation factors"/>
    <property type="match status" value="1"/>
</dbReference>
<dbReference type="RefSeq" id="WP_254788715.1">
    <property type="nucleotide sequence ID" value="NZ_FNKD01000001.1"/>
</dbReference>
<proteinExistence type="predicted"/>
<dbReference type="PANTHER" id="PTHR47354">
    <property type="entry name" value="NADH OXIDOREDUCTASE HCR"/>
    <property type="match status" value="1"/>
</dbReference>
<reference evidence="2 3" key="1">
    <citation type="submission" date="2016-10" db="EMBL/GenBank/DDBJ databases">
        <authorList>
            <person name="de Groot N.N."/>
        </authorList>
    </citation>
    <scope>NUCLEOTIDE SEQUENCE [LARGE SCALE GENOMIC DNA]</scope>
    <source>
        <strain evidence="2 3">CGMCC 1.10449</strain>
    </source>
</reference>